<dbReference type="Gene3D" id="3.40.50.300">
    <property type="entry name" value="P-loop containing nucleotide triphosphate hydrolases"/>
    <property type="match status" value="1"/>
</dbReference>
<protein>
    <submittedName>
        <fullName evidence="9">ATP-binding cassette domain-containing protein</fullName>
    </submittedName>
</protein>
<dbReference type="RefSeq" id="WP_315648382.1">
    <property type="nucleotide sequence ID" value="NZ_JAVXZY010000001.1"/>
</dbReference>
<dbReference type="InterPro" id="IPR027417">
    <property type="entry name" value="P-loop_NTPase"/>
</dbReference>
<evidence type="ECO:0000313" key="10">
    <source>
        <dbReference type="Proteomes" id="UP001246372"/>
    </source>
</evidence>
<keyword evidence="3" id="KW-0813">Transport</keyword>
<evidence type="ECO:0000256" key="7">
    <source>
        <dbReference type="ARBA" id="ARBA00023136"/>
    </source>
</evidence>
<dbReference type="SMART" id="SM00382">
    <property type="entry name" value="AAA"/>
    <property type="match status" value="1"/>
</dbReference>
<dbReference type="InterPro" id="IPR030679">
    <property type="entry name" value="ABC_ATPase_HisP-typ"/>
</dbReference>
<comment type="similarity">
    <text evidence="2">Belongs to the ABC transporter superfamily.</text>
</comment>
<organism evidence="9 10">
    <name type="scientific">Roseateles aquae</name>
    <dbReference type="NCBI Taxonomy" id="3077235"/>
    <lineage>
        <taxon>Bacteria</taxon>
        <taxon>Pseudomonadati</taxon>
        <taxon>Pseudomonadota</taxon>
        <taxon>Betaproteobacteria</taxon>
        <taxon>Burkholderiales</taxon>
        <taxon>Sphaerotilaceae</taxon>
        <taxon>Roseateles</taxon>
    </lineage>
</organism>
<evidence type="ECO:0000256" key="5">
    <source>
        <dbReference type="ARBA" id="ARBA00022741"/>
    </source>
</evidence>
<evidence type="ECO:0000256" key="3">
    <source>
        <dbReference type="ARBA" id="ARBA00022448"/>
    </source>
</evidence>
<dbReference type="Proteomes" id="UP001246372">
    <property type="component" value="Unassembled WGS sequence"/>
</dbReference>
<evidence type="ECO:0000313" key="9">
    <source>
        <dbReference type="EMBL" id="MDT8998094.1"/>
    </source>
</evidence>
<dbReference type="InterPro" id="IPR003439">
    <property type="entry name" value="ABC_transporter-like_ATP-bd"/>
</dbReference>
<dbReference type="PROSITE" id="PS50893">
    <property type="entry name" value="ABC_TRANSPORTER_2"/>
    <property type="match status" value="1"/>
</dbReference>
<dbReference type="CDD" id="cd03262">
    <property type="entry name" value="ABC_HisP_GlnQ"/>
    <property type="match status" value="1"/>
</dbReference>
<gene>
    <name evidence="9" type="ORF">RQP53_02270</name>
</gene>
<dbReference type="InterPro" id="IPR050086">
    <property type="entry name" value="MetN_ABC_transporter-like"/>
</dbReference>
<evidence type="ECO:0000256" key="4">
    <source>
        <dbReference type="ARBA" id="ARBA00022475"/>
    </source>
</evidence>
<sequence>MNSPSKDISGAGAAPISSLKVEDLHKRYGEREVLKGVSLAANKGDVVTLIGSSGSGKSTFLRCLNLLEQPYQGRLWLRGEELKLIPDRDGSLKAADTHQLQLWRARLAMVFQNFNLWGHRTVLENVTEAPIHVLGVPKAEAIEKAEALLARVGVAHRKSVYPAQLSGGEQQRVAIARALAVEPEVMLFDEPTSALDPELVGEVLKVMRDLAAEGRTMIVVTHEMGFAREVSNYTMFLHQGRVEEQGHPREVLLKPQSERLQAFLSGGLK</sequence>
<comment type="subcellular location">
    <subcellularLocation>
        <location evidence="1">Cell membrane</location>
        <topology evidence="1">Peripheral membrane protein</topology>
    </subcellularLocation>
</comment>
<dbReference type="SUPFAM" id="SSF52540">
    <property type="entry name" value="P-loop containing nucleoside triphosphate hydrolases"/>
    <property type="match status" value="1"/>
</dbReference>
<evidence type="ECO:0000256" key="1">
    <source>
        <dbReference type="ARBA" id="ARBA00004202"/>
    </source>
</evidence>
<dbReference type="Pfam" id="PF00005">
    <property type="entry name" value="ABC_tran"/>
    <property type="match status" value="1"/>
</dbReference>
<reference evidence="9" key="1">
    <citation type="submission" date="2023-09" db="EMBL/GenBank/DDBJ databases">
        <title>Paucibacter sp. APW11 Genome sequencing and assembly.</title>
        <authorList>
            <person name="Kim I."/>
        </authorList>
    </citation>
    <scope>NUCLEOTIDE SEQUENCE</scope>
    <source>
        <strain evidence="9">APW11</strain>
    </source>
</reference>
<dbReference type="PANTHER" id="PTHR43166:SF35">
    <property type="entry name" value="L-CYSTINE IMPORT ATP-BINDING PROTEIN TCYN"/>
    <property type="match status" value="1"/>
</dbReference>
<dbReference type="PANTHER" id="PTHR43166">
    <property type="entry name" value="AMINO ACID IMPORT ATP-BINDING PROTEIN"/>
    <property type="match status" value="1"/>
</dbReference>
<keyword evidence="6 9" id="KW-0067">ATP-binding</keyword>
<feature type="domain" description="ABC transporter" evidence="8">
    <location>
        <begin position="19"/>
        <end position="264"/>
    </location>
</feature>
<comment type="caution">
    <text evidence="9">The sequence shown here is derived from an EMBL/GenBank/DDBJ whole genome shotgun (WGS) entry which is preliminary data.</text>
</comment>
<evidence type="ECO:0000259" key="8">
    <source>
        <dbReference type="PROSITE" id="PS50893"/>
    </source>
</evidence>
<keyword evidence="10" id="KW-1185">Reference proteome</keyword>
<keyword evidence="4" id="KW-1003">Cell membrane</keyword>
<evidence type="ECO:0000256" key="2">
    <source>
        <dbReference type="ARBA" id="ARBA00005417"/>
    </source>
</evidence>
<dbReference type="InterPro" id="IPR017871">
    <property type="entry name" value="ABC_transporter-like_CS"/>
</dbReference>
<accession>A0ABU3P696</accession>
<dbReference type="PIRSF" id="PIRSF039085">
    <property type="entry name" value="ABC_ATPase_HisP"/>
    <property type="match status" value="1"/>
</dbReference>
<keyword evidence="7" id="KW-0472">Membrane</keyword>
<dbReference type="PROSITE" id="PS00211">
    <property type="entry name" value="ABC_TRANSPORTER_1"/>
    <property type="match status" value="1"/>
</dbReference>
<dbReference type="InterPro" id="IPR003593">
    <property type="entry name" value="AAA+_ATPase"/>
</dbReference>
<evidence type="ECO:0000256" key="6">
    <source>
        <dbReference type="ARBA" id="ARBA00022840"/>
    </source>
</evidence>
<proteinExistence type="inferred from homology"/>
<name>A0ABU3P696_9BURK</name>
<dbReference type="EMBL" id="JAVXZY010000001">
    <property type="protein sequence ID" value="MDT8998094.1"/>
    <property type="molecule type" value="Genomic_DNA"/>
</dbReference>
<keyword evidence="5" id="KW-0547">Nucleotide-binding</keyword>
<dbReference type="GO" id="GO:0005524">
    <property type="term" value="F:ATP binding"/>
    <property type="evidence" value="ECO:0007669"/>
    <property type="project" value="UniProtKB-KW"/>
</dbReference>